<dbReference type="PANTHER" id="PTHR46142:SF3">
    <property type="entry name" value="F18B13.24 PROTEIN"/>
    <property type="match status" value="1"/>
</dbReference>
<gene>
    <name evidence="2" type="ORF">CCS01_21115</name>
</gene>
<evidence type="ECO:0000313" key="2">
    <source>
        <dbReference type="EMBL" id="PPQ29562.1"/>
    </source>
</evidence>
<accession>A0A2S6N4M6</accession>
<dbReference type="EMBL" id="NHRY01000224">
    <property type="protein sequence ID" value="PPQ29562.1"/>
    <property type="molecule type" value="Genomic_DNA"/>
</dbReference>
<dbReference type="Proteomes" id="UP000239724">
    <property type="component" value="Unassembled WGS sequence"/>
</dbReference>
<dbReference type="InterPro" id="IPR037523">
    <property type="entry name" value="VOC_core"/>
</dbReference>
<reference evidence="2 3" key="1">
    <citation type="journal article" date="2018" name="Arch. Microbiol.">
        <title>New insights into the metabolic potential of the phototrophic purple bacterium Rhodopila globiformis DSM 161(T) from its draft genome sequence and evidence for a vanadium-dependent nitrogenase.</title>
        <authorList>
            <person name="Imhoff J.F."/>
            <person name="Rahn T."/>
            <person name="Kunzel S."/>
            <person name="Neulinger S.C."/>
        </authorList>
    </citation>
    <scope>NUCLEOTIDE SEQUENCE [LARGE SCALE GENOMIC DNA]</scope>
    <source>
        <strain evidence="2 3">DSM 161</strain>
    </source>
</reference>
<dbReference type="InterPro" id="IPR029068">
    <property type="entry name" value="Glyas_Bleomycin-R_OHBP_Dase"/>
</dbReference>
<dbReference type="SUPFAM" id="SSF54593">
    <property type="entry name" value="Glyoxalase/Bleomycin resistance protein/Dihydroxybiphenyl dioxygenase"/>
    <property type="match status" value="1"/>
</dbReference>
<dbReference type="AlphaFoldDB" id="A0A2S6N4M6"/>
<dbReference type="RefSeq" id="WP_104520802.1">
    <property type="nucleotide sequence ID" value="NZ_NHRY01000224.1"/>
</dbReference>
<dbReference type="Pfam" id="PF00903">
    <property type="entry name" value="Glyoxalase"/>
    <property type="match status" value="1"/>
</dbReference>
<feature type="domain" description="VOC" evidence="1">
    <location>
        <begin position="5"/>
        <end position="129"/>
    </location>
</feature>
<dbReference type="PANTHER" id="PTHR46142">
    <property type="match status" value="1"/>
</dbReference>
<name>A0A2S6N4M6_RHOGL</name>
<dbReference type="OrthoDB" id="5243302at2"/>
<sequence length="141" mass="15820">MPAQSLNHYTINVRDLERTKDFYCDVVGLTVGERPPLPFPGYWLYTGGVPVVHLVGYRPELPVINDGPSYPVPTGRLDHIAFACNDLKGMKANLGRRGIKFDERVLPRMNMTQLFYLDPDGVAVECNFDASETETKGVRGY</sequence>
<protein>
    <recommendedName>
        <fullName evidence="1">VOC domain-containing protein</fullName>
    </recommendedName>
</protein>
<evidence type="ECO:0000259" key="1">
    <source>
        <dbReference type="PROSITE" id="PS51819"/>
    </source>
</evidence>
<evidence type="ECO:0000313" key="3">
    <source>
        <dbReference type="Proteomes" id="UP000239724"/>
    </source>
</evidence>
<proteinExistence type="predicted"/>
<keyword evidence="3" id="KW-1185">Reference proteome</keyword>
<organism evidence="2 3">
    <name type="scientific">Rhodopila globiformis</name>
    <name type="common">Rhodopseudomonas globiformis</name>
    <dbReference type="NCBI Taxonomy" id="1071"/>
    <lineage>
        <taxon>Bacteria</taxon>
        <taxon>Pseudomonadati</taxon>
        <taxon>Pseudomonadota</taxon>
        <taxon>Alphaproteobacteria</taxon>
        <taxon>Acetobacterales</taxon>
        <taxon>Acetobacteraceae</taxon>
        <taxon>Rhodopila</taxon>
    </lineage>
</organism>
<dbReference type="InterPro" id="IPR004360">
    <property type="entry name" value="Glyas_Fos-R_dOase_dom"/>
</dbReference>
<dbReference type="PROSITE" id="PS51819">
    <property type="entry name" value="VOC"/>
    <property type="match status" value="1"/>
</dbReference>
<comment type="caution">
    <text evidence="2">The sequence shown here is derived from an EMBL/GenBank/DDBJ whole genome shotgun (WGS) entry which is preliminary data.</text>
</comment>
<dbReference type="Gene3D" id="3.10.180.10">
    <property type="entry name" value="2,3-Dihydroxybiphenyl 1,2-Dioxygenase, domain 1"/>
    <property type="match status" value="1"/>
</dbReference>